<dbReference type="Pfam" id="PF00196">
    <property type="entry name" value="GerE"/>
    <property type="match status" value="1"/>
</dbReference>
<proteinExistence type="predicted"/>
<dbReference type="PANTHER" id="PTHR43214:SF43">
    <property type="entry name" value="TWO-COMPONENT RESPONSE REGULATOR"/>
    <property type="match status" value="1"/>
</dbReference>
<feature type="domain" description="HTH luxR-type" evidence="4">
    <location>
        <begin position="148"/>
        <end position="213"/>
    </location>
</feature>
<protein>
    <submittedName>
        <fullName evidence="6">DNA-binding response regulator, NarL/FixJ family, containings REC and HTH domains</fullName>
    </submittedName>
</protein>
<dbReference type="GO" id="GO:0003677">
    <property type="term" value="F:DNA binding"/>
    <property type="evidence" value="ECO:0007669"/>
    <property type="project" value="UniProtKB-KW"/>
</dbReference>
<evidence type="ECO:0000256" key="3">
    <source>
        <dbReference type="PROSITE-ProRule" id="PRU00169"/>
    </source>
</evidence>
<dbReference type="InterPro" id="IPR011006">
    <property type="entry name" value="CheY-like_superfamily"/>
</dbReference>
<dbReference type="CDD" id="cd17535">
    <property type="entry name" value="REC_NarL-like"/>
    <property type="match status" value="1"/>
</dbReference>
<dbReference type="InterPro" id="IPR016032">
    <property type="entry name" value="Sig_transdc_resp-reg_C-effctor"/>
</dbReference>
<dbReference type="PRINTS" id="PR00038">
    <property type="entry name" value="HTHLUXR"/>
</dbReference>
<reference evidence="6 7" key="1">
    <citation type="submission" date="2017-11" db="EMBL/GenBank/DDBJ databases">
        <title>Complete genome of a free-living desiccation-tolerant cyanobacterium and its photosynthetic adaptation to extreme terrestrial habitat.</title>
        <authorList>
            <person name="Shang J."/>
        </authorList>
    </citation>
    <scope>NUCLEOTIDE SEQUENCE [LARGE SCALE GENOMIC DNA]</scope>
    <source>
        <strain evidence="6 7">CCNUN1</strain>
    </source>
</reference>
<evidence type="ECO:0000256" key="1">
    <source>
        <dbReference type="ARBA" id="ARBA00022553"/>
    </source>
</evidence>
<name>A0A2K8SJ20_9NOSO</name>
<gene>
    <name evidence="6" type="ORF">COO91_01169</name>
</gene>
<dbReference type="InterPro" id="IPR000792">
    <property type="entry name" value="Tscrpt_reg_LuxR_C"/>
</dbReference>
<dbReference type="RefSeq" id="WP_100897566.1">
    <property type="nucleotide sequence ID" value="NZ_CAWNNC010000001.1"/>
</dbReference>
<feature type="modified residue" description="4-aspartylphosphate" evidence="3">
    <location>
        <position position="54"/>
    </location>
</feature>
<dbReference type="Gene3D" id="3.40.50.2300">
    <property type="match status" value="1"/>
</dbReference>
<evidence type="ECO:0000313" key="7">
    <source>
        <dbReference type="Proteomes" id="UP000232003"/>
    </source>
</evidence>
<dbReference type="InterPro" id="IPR058245">
    <property type="entry name" value="NreC/VraR/RcsB-like_REC"/>
</dbReference>
<dbReference type="PANTHER" id="PTHR43214">
    <property type="entry name" value="TWO-COMPONENT RESPONSE REGULATOR"/>
    <property type="match status" value="1"/>
</dbReference>
<feature type="domain" description="Response regulatory" evidence="5">
    <location>
        <begin position="3"/>
        <end position="118"/>
    </location>
</feature>
<dbReference type="PROSITE" id="PS50110">
    <property type="entry name" value="RESPONSE_REGULATORY"/>
    <property type="match status" value="1"/>
</dbReference>
<evidence type="ECO:0000259" key="4">
    <source>
        <dbReference type="PROSITE" id="PS50043"/>
    </source>
</evidence>
<dbReference type="Proteomes" id="UP000232003">
    <property type="component" value="Chromosome"/>
</dbReference>
<dbReference type="PROSITE" id="PS50043">
    <property type="entry name" value="HTH_LUXR_2"/>
    <property type="match status" value="1"/>
</dbReference>
<dbReference type="KEGG" id="nfl:COO91_01169"/>
<keyword evidence="2 6" id="KW-0238">DNA-binding</keyword>
<evidence type="ECO:0000259" key="5">
    <source>
        <dbReference type="PROSITE" id="PS50110"/>
    </source>
</evidence>
<dbReference type="OrthoDB" id="482455at2"/>
<accession>A0A2K8SJ20</accession>
<dbReference type="SMART" id="SM00448">
    <property type="entry name" value="REC"/>
    <property type="match status" value="1"/>
</dbReference>
<dbReference type="GO" id="GO:0006355">
    <property type="term" value="P:regulation of DNA-templated transcription"/>
    <property type="evidence" value="ECO:0007669"/>
    <property type="project" value="InterPro"/>
</dbReference>
<keyword evidence="7" id="KW-1185">Reference proteome</keyword>
<dbReference type="InterPro" id="IPR039420">
    <property type="entry name" value="WalR-like"/>
</dbReference>
<dbReference type="CDD" id="cd06170">
    <property type="entry name" value="LuxR_C_like"/>
    <property type="match status" value="1"/>
</dbReference>
<dbReference type="SMART" id="SM00421">
    <property type="entry name" value="HTH_LUXR"/>
    <property type="match status" value="1"/>
</dbReference>
<dbReference type="GO" id="GO:0000160">
    <property type="term" value="P:phosphorelay signal transduction system"/>
    <property type="evidence" value="ECO:0007669"/>
    <property type="project" value="InterPro"/>
</dbReference>
<sequence length="223" mass="25349">MLRIVIVEPEIFTLLGIKGAISQSPDIEVTGDASSGKLGFQLVEQMNPDVVLVDLLLPDMSGLELTRSIKSKTNSKVVIFTNQTHEDFINSAFRNGADSYMLKSADIELIELAIKRAYFNECLLDPKLAKKLLENLYQNRYIDPNFVDKNLLEPPTERQIQVLRLLAQGLVFEQIAKEMFLSVSTVKHYASDLYSKWQVKNRYEAIKRGAMLGYIDYNLIVNE</sequence>
<dbReference type="SUPFAM" id="SSF46894">
    <property type="entry name" value="C-terminal effector domain of the bipartite response regulators"/>
    <property type="match status" value="1"/>
</dbReference>
<dbReference type="EMBL" id="CP024785">
    <property type="protein sequence ID" value="AUB35293.1"/>
    <property type="molecule type" value="Genomic_DNA"/>
</dbReference>
<keyword evidence="1 3" id="KW-0597">Phosphoprotein</keyword>
<dbReference type="SUPFAM" id="SSF52172">
    <property type="entry name" value="CheY-like"/>
    <property type="match status" value="1"/>
</dbReference>
<dbReference type="InterPro" id="IPR001789">
    <property type="entry name" value="Sig_transdc_resp-reg_receiver"/>
</dbReference>
<organism evidence="6 7">
    <name type="scientific">Nostoc flagelliforme CCNUN1</name>
    <dbReference type="NCBI Taxonomy" id="2038116"/>
    <lineage>
        <taxon>Bacteria</taxon>
        <taxon>Bacillati</taxon>
        <taxon>Cyanobacteriota</taxon>
        <taxon>Cyanophyceae</taxon>
        <taxon>Nostocales</taxon>
        <taxon>Nostocaceae</taxon>
        <taxon>Nostoc</taxon>
    </lineage>
</organism>
<dbReference type="Pfam" id="PF00072">
    <property type="entry name" value="Response_reg"/>
    <property type="match status" value="1"/>
</dbReference>
<dbReference type="AlphaFoldDB" id="A0A2K8SJ20"/>
<evidence type="ECO:0000313" key="6">
    <source>
        <dbReference type="EMBL" id="AUB35293.1"/>
    </source>
</evidence>
<evidence type="ECO:0000256" key="2">
    <source>
        <dbReference type="ARBA" id="ARBA00023125"/>
    </source>
</evidence>